<evidence type="ECO:0000256" key="1">
    <source>
        <dbReference type="SAM" id="Phobius"/>
    </source>
</evidence>
<proteinExistence type="predicted"/>
<reference evidence="2" key="1">
    <citation type="submission" date="2022-10" db="EMBL/GenBank/DDBJ databases">
        <title>The complete genomes of actinobacterial strains from the NBC collection.</title>
        <authorList>
            <person name="Joergensen T.S."/>
            <person name="Alvarez Arevalo M."/>
            <person name="Sterndorff E.B."/>
            <person name="Faurdal D."/>
            <person name="Vuksanovic O."/>
            <person name="Mourched A.-S."/>
            <person name="Charusanti P."/>
            <person name="Shaw S."/>
            <person name="Blin K."/>
            <person name="Weber T."/>
        </authorList>
    </citation>
    <scope>NUCLEOTIDE SEQUENCE</scope>
    <source>
        <strain evidence="2">NBC_00093</strain>
    </source>
</reference>
<sequence length="229" mass="23696">MVDGVENRAARFRVWVGLVLLAVGCFVAGDAARRVGEALAFGAHWWPWILLTVAVLNLLRSAMPTGSYIGPLVLGAVALVGLAMSDSVGPQEVEDIGLPGVLVIAGAGLALAASHDVRTTSWSRFLTTGRVILPKGARGTVTVRAVLGDLRADLTQASPDDETTVRLTAIGGHVQVTVPKDRAVRVHMSGAVLTHIGETGADPVEPGDSGKGFTIHVVGFCGAVGIVRV</sequence>
<name>A0AAU1ZZ81_9ACTN</name>
<feature type="transmembrane region" description="Helical" evidence="1">
    <location>
        <begin position="12"/>
        <end position="32"/>
    </location>
</feature>
<feature type="transmembrane region" description="Helical" evidence="1">
    <location>
        <begin position="96"/>
        <end position="114"/>
    </location>
</feature>
<accession>A0AAU1ZZ81</accession>
<gene>
    <name evidence="2" type="ORF">OHA22_16410</name>
</gene>
<dbReference type="AlphaFoldDB" id="A0AAU1ZZ81"/>
<keyword evidence="1" id="KW-1133">Transmembrane helix</keyword>
<keyword evidence="1" id="KW-0812">Transmembrane</keyword>
<protein>
    <submittedName>
        <fullName evidence="2">Cell wall-active antibiotics response protein</fullName>
    </submittedName>
</protein>
<organism evidence="2">
    <name type="scientific">Streptomyces sp. NBC_00093</name>
    <dbReference type="NCBI Taxonomy" id="2975649"/>
    <lineage>
        <taxon>Bacteria</taxon>
        <taxon>Bacillati</taxon>
        <taxon>Actinomycetota</taxon>
        <taxon>Actinomycetes</taxon>
        <taxon>Kitasatosporales</taxon>
        <taxon>Streptomycetaceae</taxon>
        <taxon>Streptomyces</taxon>
    </lineage>
</organism>
<dbReference type="EMBL" id="CP108222">
    <property type="protein sequence ID" value="WTT17001.1"/>
    <property type="molecule type" value="Genomic_DNA"/>
</dbReference>
<evidence type="ECO:0000313" key="2">
    <source>
        <dbReference type="EMBL" id="WTT17001.1"/>
    </source>
</evidence>
<keyword evidence="1" id="KW-0472">Membrane</keyword>
<feature type="transmembrane region" description="Helical" evidence="1">
    <location>
        <begin position="66"/>
        <end position="84"/>
    </location>
</feature>
<feature type="transmembrane region" description="Helical" evidence="1">
    <location>
        <begin position="38"/>
        <end position="59"/>
    </location>
</feature>